<dbReference type="EMBL" id="AFBN01000096">
    <property type="protein sequence ID" value="EGF51958.1"/>
    <property type="molecule type" value="Genomic_DNA"/>
</dbReference>
<dbReference type="NCBIfam" id="TIGR04150">
    <property type="entry name" value="pseudo_rSAM_GG"/>
    <property type="match status" value="1"/>
</dbReference>
<evidence type="ECO:0000313" key="1">
    <source>
        <dbReference type="EMBL" id="EGF51958.1"/>
    </source>
</evidence>
<reference evidence="1 2" key="1">
    <citation type="submission" date="2011-02" db="EMBL/GenBank/DDBJ databases">
        <authorList>
            <person name="Weinstock G."/>
            <person name="Sodergren E."/>
            <person name="Clifton S."/>
            <person name="Fulton L."/>
            <person name="Fulton B."/>
            <person name="Courtney L."/>
            <person name="Fronick C."/>
            <person name="Harrison M."/>
            <person name="Strong C."/>
            <person name="Farmer C."/>
            <person name="Delahaunty K."/>
            <person name="Markovic C."/>
            <person name="Hall O."/>
            <person name="Minx P."/>
            <person name="Tomlinson C."/>
            <person name="Mitreva M."/>
            <person name="Hou S."/>
            <person name="Chen J."/>
            <person name="Wollam A."/>
            <person name="Pepin K.H."/>
            <person name="Johnson M."/>
            <person name="Bhonagiri V."/>
            <person name="Zhang X."/>
            <person name="Suruliraj S."/>
            <person name="Warren W."/>
            <person name="Chinwalla A."/>
            <person name="Mardis E.R."/>
            <person name="Wilson R.K."/>
        </authorList>
    </citation>
    <scope>NUCLEOTIDE SEQUENCE [LARGE SCALE GENOMIC DNA]</scope>
    <source>
        <strain evidence="1 2">YIT 12057</strain>
    </source>
</reference>
<gene>
    <name evidence="1" type="ORF">HMPREF9446_03165</name>
</gene>
<dbReference type="HOGENOM" id="CLU_674144_0_0_10"/>
<accession>F3PWM9</accession>
<protein>
    <submittedName>
        <fullName evidence="1">Conserved domain protein</fullName>
    </submittedName>
</protein>
<dbReference type="eggNOG" id="COG0535">
    <property type="taxonomic scope" value="Bacteria"/>
</dbReference>
<organism evidence="1 2">
    <name type="scientific">Bacteroides fluxus YIT 12057</name>
    <dbReference type="NCBI Taxonomy" id="763034"/>
    <lineage>
        <taxon>Bacteria</taxon>
        <taxon>Pseudomonadati</taxon>
        <taxon>Bacteroidota</taxon>
        <taxon>Bacteroidia</taxon>
        <taxon>Bacteroidales</taxon>
        <taxon>Bacteroidaceae</taxon>
        <taxon>Bacteroides</taxon>
    </lineage>
</organism>
<proteinExistence type="predicted"/>
<dbReference type="STRING" id="763034.HMPREF9446_03165"/>
<dbReference type="GeneID" id="86050571"/>
<evidence type="ECO:0000313" key="2">
    <source>
        <dbReference type="Proteomes" id="UP000003416"/>
    </source>
</evidence>
<keyword evidence="2" id="KW-1185">Reference proteome</keyword>
<dbReference type="InterPro" id="IPR026418">
    <property type="entry name" value="Pseudo_rSAM"/>
</dbReference>
<dbReference type="RefSeq" id="WP_009126386.1">
    <property type="nucleotide sequence ID" value="NZ_GL882689.1"/>
</dbReference>
<dbReference type="Proteomes" id="UP000003416">
    <property type="component" value="Unassembled WGS sequence"/>
</dbReference>
<sequence length="411" mass="48374">MYKSIVLYPDTFLWFTETLGVFYNCENTSFVQFEITPLLLKYCFRINDFNNMYTIAIDPEDENDTVFCKWLNRIVNNHIGKIVSLAFIDKKPFSLPPILNLRHELEERRMDDFYYRPINIANNFHEVTFLLGGERMSEEETGYYKQTHYPISSEFRLEVSNICSFLDNNNIRYLQQINIVSGELSAYPDLEFLLEKLFQYDIPLTYFFRGNDVEGVSKVLKYTSSGKISLGLYFADVKSFQETESLLKDGGIDYRWIFLLREENEWEQAQRIVETYDIEYYNLVPVVTSNVSNLDFFSENVFTSYNELSHMSLTKQNIFCNQTINSNCWGQLFITPDKKVYANLNGNSLGTIGEDVLCLIRKEMTGGESYWKYTRDKVIPCKACIYRYLCPPPSNYEFYLKRFDLCTVNNL</sequence>
<name>F3PWM9_9BACE</name>
<comment type="caution">
    <text evidence="1">The sequence shown here is derived from an EMBL/GenBank/DDBJ whole genome shotgun (WGS) entry which is preliminary data.</text>
</comment>
<dbReference type="AlphaFoldDB" id="F3PWM9"/>